<name>A0A250DJU3_9BURK</name>
<accession>A0A250DJU3</accession>
<protein>
    <submittedName>
        <fullName evidence="1">Type VI secretion system-associated protein TagF</fullName>
    </submittedName>
</protein>
<reference evidence="1 2" key="1">
    <citation type="submission" date="2017-09" db="EMBL/GenBank/DDBJ databases">
        <title>The diverse metabolic capabilities of V. boronicumulans make it an excellent choice for continued studies on novel biodegradation.</title>
        <authorList>
            <person name="Sun S."/>
        </authorList>
    </citation>
    <scope>NUCLEOTIDE SEQUENCE [LARGE SCALE GENOMIC DNA]</scope>
    <source>
        <strain evidence="1 2">J1</strain>
    </source>
</reference>
<evidence type="ECO:0000313" key="1">
    <source>
        <dbReference type="EMBL" id="ATA54647.1"/>
    </source>
</evidence>
<dbReference type="AlphaFoldDB" id="A0A250DJU3"/>
<gene>
    <name evidence="1" type="ORF">CKY39_16625</name>
</gene>
<organism evidence="1 2">
    <name type="scientific">Variovorax boronicumulans</name>
    <dbReference type="NCBI Taxonomy" id="436515"/>
    <lineage>
        <taxon>Bacteria</taxon>
        <taxon>Pseudomonadati</taxon>
        <taxon>Pseudomonadota</taxon>
        <taxon>Betaproteobacteria</taxon>
        <taxon>Burkholderiales</taxon>
        <taxon>Comamonadaceae</taxon>
        <taxon>Variovorax</taxon>
    </lineage>
</organism>
<dbReference type="Proteomes" id="UP000217154">
    <property type="component" value="Chromosome"/>
</dbReference>
<sequence length="248" mass="27797">MRMWSMLRAAWHVTPPAIWGKLPGHADFVRSGVRHGEPDAWMPWLAQQCRHAGADATARAMAIPVAFVLPPGTLAFARRRFVLGVIAPSVDKVGRHHPLLVYQLAHPRWTQAHFGAQVQEPLDWQFWLARAVARHACAQGAADLRVLERTVRALWRAQQSQNGRAALKDESNRAHRRRQMQALLERGAGPALPDDPAAALQGVRFLPWADWPSRLQGPRAEMAFWQQDAQGRFVGAANRLQKLWGDAP</sequence>
<dbReference type="InterPro" id="IPR038225">
    <property type="entry name" value="TagF_sf"/>
</dbReference>
<dbReference type="InterPro" id="IPR017748">
    <property type="entry name" value="TagF"/>
</dbReference>
<dbReference type="NCBIfam" id="TIGR03373">
    <property type="entry name" value="VI_minor_4"/>
    <property type="match status" value="1"/>
</dbReference>
<evidence type="ECO:0000313" key="2">
    <source>
        <dbReference type="Proteomes" id="UP000217154"/>
    </source>
</evidence>
<dbReference type="Gene3D" id="3.40.1730.10">
    <property type="entry name" value="pa0076 domain"/>
    <property type="match status" value="1"/>
</dbReference>
<dbReference type="Pfam" id="PF09867">
    <property type="entry name" value="TagF_N"/>
    <property type="match status" value="1"/>
</dbReference>
<proteinExistence type="predicted"/>
<dbReference type="KEGG" id="vbo:CKY39_16625"/>
<dbReference type="EMBL" id="CP023284">
    <property type="protein sequence ID" value="ATA54647.1"/>
    <property type="molecule type" value="Genomic_DNA"/>
</dbReference>